<evidence type="ECO:0000313" key="2">
    <source>
        <dbReference type="Proteomes" id="UP000240009"/>
    </source>
</evidence>
<dbReference type="AlphaFoldDB" id="A0A2S8FAM3"/>
<dbReference type="Proteomes" id="UP000240009">
    <property type="component" value="Unassembled WGS sequence"/>
</dbReference>
<dbReference type="RefSeq" id="WP_105355204.1">
    <property type="nucleotide sequence ID" value="NZ_PUIA01000042.1"/>
</dbReference>
<accession>A0A2S8FAM3</accession>
<reference evidence="1 2" key="1">
    <citation type="submission" date="2018-02" db="EMBL/GenBank/DDBJ databases">
        <title>Comparative genomes isolates from brazilian mangrove.</title>
        <authorList>
            <person name="Araujo J.E."/>
            <person name="Taketani R.G."/>
            <person name="Silva M.C.P."/>
            <person name="Loureco M.V."/>
            <person name="Andreote F.D."/>
        </authorList>
    </citation>
    <scope>NUCLEOTIDE SEQUENCE [LARGE SCALE GENOMIC DNA]</scope>
    <source>
        <strain evidence="1 2">HEX-2 MGV</strain>
    </source>
</reference>
<sequence length="173" mass="18885">MARAIVAIVSVLFLSIGGCSFGPPTPEQMKQMVIGQWAANSSAIANAARAMKISSQNPGASPSEATAAGRAMGNMALEFREDGAVLAAFQNLVLEGTWTFDAENTMVEMDLTQTPPLPEGQAEPSKTAWVAILDPEKQKMQLFMFNREAYNFFQTMDEKTKKNSVIFRLEKKS</sequence>
<dbReference type="PROSITE" id="PS51257">
    <property type="entry name" value="PROKAR_LIPOPROTEIN"/>
    <property type="match status" value="1"/>
</dbReference>
<organism evidence="1 2">
    <name type="scientific">Blastopirellula marina</name>
    <dbReference type="NCBI Taxonomy" id="124"/>
    <lineage>
        <taxon>Bacteria</taxon>
        <taxon>Pseudomonadati</taxon>
        <taxon>Planctomycetota</taxon>
        <taxon>Planctomycetia</taxon>
        <taxon>Pirellulales</taxon>
        <taxon>Pirellulaceae</taxon>
        <taxon>Blastopirellula</taxon>
    </lineage>
</organism>
<comment type="caution">
    <text evidence="1">The sequence shown here is derived from an EMBL/GenBank/DDBJ whole genome shotgun (WGS) entry which is preliminary data.</text>
</comment>
<protein>
    <submittedName>
        <fullName evidence="1">Uncharacterized protein</fullName>
    </submittedName>
</protein>
<gene>
    <name evidence="1" type="ORF">C5Y96_15755</name>
</gene>
<dbReference type="EMBL" id="PUIA01000042">
    <property type="protein sequence ID" value="PQO29201.1"/>
    <property type="molecule type" value="Genomic_DNA"/>
</dbReference>
<proteinExistence type="predicted"/>
<evidence type="ECO:0000313" key="1">
    <source>
        <dbReference type="EMBL" id="PQO29201.1"/>
    </source>
</evidence>
<name>A0A2S8FAM3_9BACT</name>